<dbReference type="PANTHER" id="PTHR35317:SF23">
    <property type="entry name" value="OS04G0629600 PROTEIN"/>
    <property type="match status" value="1"/>
</dbReference>
<dbReference type="PANTHER" id="PTHR35317">
    <property type="entry name" value="OS04G0629600 PROTEIN"/>
    <property type="match status" value="1"/>
</dbReference>
<organism evidence="1 2">
    <name type="scientific">Trifolium medium</name>
    <dbReference type="NCBI Taxonomy" id="97028"/>
    <lineage>
        <taxon>Eukaryota</taxon>
        <taxon>Viridiplantae</taxon>
        <taxon>Streptophyta</taxon>
        <taxon>Embryophyta</taxon>
        <taxon>Tracheophyta</taxon>
        <taxon>Spermatophyta</taxon>
        <taxon>Magnoliopsida</taxon>
        <taxon>eudicotyledons</taxon>
        <taxon>Gunneridae</taxon>
        <taxon>Pentapetalae</taxon>
        <taxon>rosids</taxon>
        <taxon>fabids</taxon>
        <taxon>Fabales</taxon>
        <taxon>Fabaceae</taxon>
        <taxon>Papilionoideae</taxon>
        <taxon>50 kb inversion clade</taxon>
        <taxon>NPAAA clade</taxon>
        <taxon>Hologalegina</taxon>
        <taxon>IRL clade</taxon>
        <taxon>Trifolieae</taxon>
        <taxon>Trifolium</taxon>
    </lineage>
</organism>
<evidence type="ECO:0000313" key="2">
    <source>
        <dbReference type="Proteomes" id="UP000265520"/>
    </source>
</evidence>
<name>A0A392QAF8_9FABA</name>
<keyword evidence="2" id="KW-1185">Reference proteome</keyword>
<reference evidence="1 2" key="1">
    <citation type="journal article" date="2018" name="Front. Plant Sci.">
        <title>Red Clover (Trifolium pratense) and Zigzag Clover (T. medium) - A Picture of Genomic Similarities and Differences.</title>
        <authorList>
            <person name="Dluhosova J."/>
            <person name="Istvanek J."/>
            <person name="Nedelnik J."/>
            <person name="Repkova J."/>
        </authorList>
    </citation>
    <scope>NUCLEOTIDE SEQUENCE [LARGE SCALE GENOMIC DNA]</scope>
    <source>
        <strain evidence="2">cv. 10/8</strain>
        <tissue evidence="1">Leaf</tissue>
    </source>
</reference>
<accession>A0A392QAF8</accession>
<dbReference type="Pfam" id="PF14223">
    <property type="entry name" value="Retrotran_gag_2"/>
    <property type="match status" value="1"/>
</dbReference>
<proteinExistence type="predicted"/>
<dbReference type="EMBL" id="LXQA010120369">
    <property type="protein sequence ID" value="MCI20536.1"/>
    <property type="molecule type" value="Genomic_DNA"/>
</dbReference>
<dbReference type="AlphaFoldDB" id="A0A392QAF8"/>
<feature type="non-terminal residue" evidence="1">
    <location>
        <position position="195"/>
    </location>
</feature>
<protein>
    <submittedName>
        <fullName evidence="1">Retrovirus-related pol polyprotein from transposon TNT 1-94</fullName>
    </submittedName>
</protein>
<comment type="caution">
    <text evidence="1">The sequence shown here is derived from an EMBL/GenBank/DDBJ whole genome shotgun (WGS) entry which is preliminary data.</text>
</comment>
<sequence length="195" mass="22644">RWNVQMQAIFGFQEVQEVITEGVTALVDNPTEAQRIAHRNIKKKDCKATYLIHQSIDEVNFDKIATCTSAKEAWDTLERCHNGGDKVKKVKLQALRRKYEHMEMEEDEKIEDFFNRLRTITNPMAQNGERITDQQFCEKVLRSLPSRFDYIVCTIEETKDITTVTPAELLSTLQAREIRFSERSANTEKDSNQAL</sequence>
<dbReference type="Proteomes" id="UP000265520">
    <property type="component" value="Unassembled WGS sequence"/>
</dbReference>
<evidence type="ECO:0000313" key="1">
    <source>
        <dbReference type="EMBL" id="MCI20536.1"/>
    </source>
</evidence>
<feature type="non-terminal residue" evidence="1">
    <location>
        <position position="1"/>
    </location>
</feature>